<gene>
    <name evidence="4" type="ORF">LOX96_10185</name>
</gene>
<accession>A0A9X2D2A9</accession>
<dbReference type="RefSeq" id="WP_250424222.1">
    <property type="nucleotide sequence ID" value="NZ_JAJKBJ010000011.1"/>
</dbReference>
<evidence type="ECO:0000313" key="4">
    <source>
        <dbReference type="EMBL" id="MCL9684462.1"/>
    </source>
</evidence>
<dbReference type="AlphaFoldDB" id="A0A9X2D2A9"/>
<organism evidence="4 5">
    <name type="scientific">Legionella maioricensis</name>
    <dbReference type="NCBI Taxonomy" id="2896528"/>
    <lineage>
        <taxon>Bacteria</taxon>
        <taxon>Pseudomonadati</taxon>
        <taxon>Pseudomonadota</taxon>
        <taxon>Gammaproteobacteria</taxon>
        <taxon>Legionellales</taxon>
        <taxon>Legionellaceae</taxon>
        <taxon>Legionella</taxon>
    </lineage>
</organism>
<feature type="region of interest" description="Disordered" evidence="3">
    <location>
        <begin position="419"/>
        <end position="440"/>
    </location>
</feature>
<proteinExistence type="predicted"/>
<evidence type="ECO:0008006" key="6">
    <source>
        <dbReference type="Google" id="ProtNLM"/>
    </source>
</evidence>
<comment type="subcellular location">
    <subcellularLocation>
        <location evidence="1">Cytoplasm</location>
    </subcellularLocation>
</comment>
<evidence type="ECO:0000256" key="1">
    <source>
        <dbReference type="ARBA" id="ARBA00004496"/>
    </source>
</evidence>
<reference evidence="4" key="1">
    <citation type="submission" date="2021-11" db="EMBL/GenBank/DDBJ databases">
        <title>Legionella maioricencis sp. nov., a new species isolated from hot water samples in Mallorca.</title>
        <authorList>
            <person name="Crespi S."/>
            <person name="Drasar V."/>
            <person name="Salva-Serra F."/>
            <person name="Jaen-Luchoro D."/>
            <person name="Pineiro-Iglesias B."/>
            <person name="Aliaga F."/>
            <person name="Fernandez-Juarez V."/>
            <person name="Coll G."/>
            <person name="Moore E.R.B."/>
            <person name="Bennasar-Figueras A."/>
        </authorList>
    </citation>
    <scope>NUCLEOTIDE SEQUENCE</scope>
    <source>
        <strain evidence="4">HCPI-6</strain>
    </source>
</reference>
<dbReference type="GO" id="GO:0005737">
    <property type="term" value="C:cytoplasm"/>
    <property type="evidence" value="ECO:0007669"/>
    <property type="project" value="UniProtKB-SubCell"/>
</dbReference>
<protein>
    <recommendedName>
        <fullName evidence="6">Coiled-coil protein</fullName>
    </recommendedName>
</protein>
<dbReference type="PANTHER" id="PTHR31250">
    <property type="entry name" value="IQ DOMAIN-CONTAINING PROTEIN IQM3"/>
    <property type="match status" value="1"/>
</dbReference>
<dbReference type="EMBL" id="JAJKBJ010000011">
    <property type="protein sequence ID" value="MCL9684462.1"/>
    <property type="molecule type" value="Genomic_DNA"/>
</dbReference>
<name>A0A9X2D2A9_9GAMM</name>
<evidence type="ECO:0000313" key="5">
    <source>
        <dbReference type="Proteomes" id="UP001139721"/>
    </source>
</evidence>
<evidence type="ECO:0000256" key="3">
    <source>
        <dbReference type="SAM" id="MobiDB-lite"/>
    </source>
</evidence>
<evidence type="ECO:0000256" key="2">
    <source>
        <dbReference type="ARBA" id="ARBA00022490"/>
    </source>
</evidence>
<keyword evidence="2" id="KW-0963">Cytoplasm</keyword>
<dbReference type="InterPro" id="IPR044159">
    <property type="entry name" value="IQM"/>
</dbReference>
<sequence length="440" mass="49897">MGLTIYDLKYNIYLESKATLAQRIDFAWHVYSTRTGLPDTFKKEALKFLIYAFDIPLTANVNAQLITLMDERMKHWDKNPEYIPGKSPQNIPFDPGKLVLNKTKTPNQSADKDIEQAMQSKELLDVNQRSKELDKNKSTRFLTPEQRGQHRVHIYNGKFNQNGRPCDTYAMVSKGKQGFAAFTLNANGELSLFNHYGMKDRIAHSSMNAGSPVVAAGEIRIEKGVLKGITTFSGHYQPSLFNVYRLLEHVSKHGIDISRAHIYTLNDPSKSLDNINSQALKVNENTIIYITPATQVYKTIDNILNENIATIAQQVTAYRERGLVNFIYQIKDLITGSDLTEKRAILAAEFESQLHNFKMGMQKSINPRDLKQKIGELDQIIADYEQKNDALSSEYGKEKASGRLAEKIQHFKTQISTMKTEQDAIDAEEEHDQNSLKGLS</sequence>
<comment type="caution">
    <text evidence="4">The sequence shown here is derived from an EMBL/GenBank/DDBJ whole genome shotgun (WGS) entry which is preliminary data.</text>
</comment>
<dbReference type="Proteomes" id="UP001139721">
    <property type="component" value="Unassembled WGS sequence"/>
</dbReference>
<keyword evidence="5" id="KW-1185">Reference proteome</keyword>
<dbReference type="PANTHER" id="PTHR31250:SF27">
    <property type="entry name" value="IQ DOMAIN-CONTAINING PROTEIN IQM5"/>
    <property type="match status" value="1"/>
</dbReference>